<dbReference type="STRING" id="42354.SAMN05216333_11156"/>
<dbReference type="EMBL" id="FODO01000011">
    <property type="protein sequence ID" value="SEO50962.1"/>
    <property type="molecule type" value="Genomic_DNA"/>
</dbReference>
<dbReference type="Proteomes" id="UP000198814">
    <property type="component" value="Unassembled WGS sequence"/>
</dbReference>
<dbReference type="Gene3D" id="3.40.50.150">
    <property type="entry name" value="Vaccinia Virus protein VP39"/>
    <property type="match status" value="1"/>
</dbReference>
<gene>
    <name evidence="2" type="ORF">SAMN05216333_11156</name>
</gene>
<name>A0A1H8Q9P6_9PROT</name>
<keyword evidence="2" id="KW-0808">Transferase</keyword>
<keyword evidence="2" id="KW-0489">Methyltransferase</keyword>
<reference evidence="3" key="1">
    <citation type="submission" date="2016-10" db="EMBL/GenBank/DDBJ databases">
        <authorList>
            <person name="Varghese N."/>
            <person name="Submissions S."/>
        </authorList>
    </citation>
    <scope>NUCLEOTIDE SEQUENCE [LARGE SCALE GENOMIC DNA]</scope>
    <source>
        <strain evidence="3">Nm76</strain>
    </source>
</reference>
<keyword evidence="3" id="KW-1185">Reference proteome</keyword>
<dbReference type="Pfam" id="PF13649">
    <property type="entry name" value="Methyltransf_25"/>
    <property type="match status" value="1"/>
</dbReference>
<dbReference type="GO" id="GO:0008168">
    <property type="term" value="F:methyltransferase activity"/>
    <property type="evidence" value="ECO:0007669"/>
    <property type="project" value="UniProtKB-KW"/>
</dbReference>
<dbReference type="RefSeq" id="WP_176776387.1">
    <property type="nucleotide sequence ID" value="NZ_FNOE01000009.1"/>
</dbReference>
<evidence type="ECO:0000313" key="3">
    <source>
        <dbReference type="Proteomes" id="UP000198814"/>
    </source>
</evidence>
<dbReference type="InterPro" id="IPR029063">
    <property type="entry name" value="SAM-dependent_MTases_sf"/>
</dbReference>
<dbReference type="AlphaFoldDB" id="A0A1H8Q9P6"/>
<evidence type="ECO:0000313" key="2">
    <source>
        <dbReference type="EMBL" id="SEO50962.1"/>
    </source>
</evidence>
<dbReference type="CDD" id="cd02440">
    <property type="entry name" value="AdoMet_MTases"/>
    <property type="match status" value="1"/>
</dbReference>
<evidence type="ECO:0000259" key="1">
    <source>
        <dbReference type="Pfam" id="PF13649"/>
    </source>
</evidence>
<dbReference type="InterPro" id="IPR041698">
    <property type="entry name" value="Methyltransf_25"/>
</dbReference>
<organism evidence="2 3">
    <name type="scientific">Nitrosomonas oligotropha</name>
    <dbReference type="NCBI Taxonomy" id="42354"/>
    <lineage>
        <taxon>Bacteria</taxon>
        <taxon>Pseudomonadati</taxon>
        <taxon>Pseudomonadota</taxon>
        <taxon>Betaproteobacteria</taxon>
        <taxon>Nitrosomonadales</taxon>
        <taxon>Nitrosomonadaceae</taxon>
        <taxon>Nitrosomonas</taxon>
    </lineage>
</organism>
<dbReference type="GO" id="GO:0032259">
    <property type="term" value="P:methylation"/>
    <property type="evidence" value="ECO:0007669"/>
    <property type="project" value="UniProtKB-KW"/>
</dbReference>
<proteinExistence type="predicted"/>
<dbReference type="SUPFAM" id="SSF53335">
    <property type="entry name" value="S-adenosyl-L-methionine-dependent methyltransferases"/>
    <property type="match status" value="1"/>
</dbReference>
<feature type="domain" description="Methyltransferase" evidence="1">
    <location>
        <begin position="54"/>
        <end position="131"/>
    </location>
</feature>
<accession>A0A1H8Q9P6</accession>
<sequence>MDLFEKATVMHYHRHRIAEFQHGTVESLGWRGAHSQQIRYQVLAKVGNLSGKTILDAGCGYGDLKAFLDQHFSGFDYIGIDQMPEFIAEARKRYEGIERTTFYQTDFSTAELPQVDYVIASGVLGYRCKDDSFYTAMIGKLYNSARIALAFNMLDKSHFPQHDLLIGHDREEILTLCRVLSPRVECFNDYLEDDFTVLMYRDEVDGQLPV</sequence>
<protein>
    <submittedName>
        <fullName evidence="2">Methyltransferase domain-containing protein</fullName>
    </submittedName>
</protein>